<dbReference type="InterPro" id="IPR003661">
    <property type="entry name" value="HisK_dim/P_dom"/>
</dbReference>
<evidence type="ECO:0000256" key="1">
    <source>
        <dbReference type="ARBA" id="ARBA00000085"/>
    </source>
</evidence>
<dbReference type="InterPro" id="IPR050736">
    <property type="entry name" value="Sensor_HK_Regulatory"/>
</dbReference>
<dbReference type="InterPro" id="IPR036890">
    <property type="entry name" value="HATPase_C_sf"/>
</dbReference>
<keyword evidence="7" id="KW-0175">Coiled coil</keyword>
<keyword evidence="6" id="KW-0902">Two-component regulatory system</keyword>
<keyword evidence="4 11" id="KW-0808">Transferase</keyword>
<feature type="transmembrane region" description="Helical" evidence="9">
    <location>
        <begin position="122"/>
        <end position="139"/>
    </location>
</feature>
<dbReference type="PANTHER" id="PTHR43711:SF26">
    <property type="entry name" value="SENSOR HISTIDINE KINASE RCSC"/>
    <property type="match status" value="1"/>
</dbReference>
<comment type="catalytic activity">
    <reaction evidence="1">
        <text>ATP + protein L-histidine = ADP + protein N-phospho-L-histidine.</text>
        <dbReference type="EC" id="2.7.13.3"/>
    </reaction>
</comment>
<keyword evidence="5 11" id="KW-0418">Kinase</keyword>
<dbReference type="InterPro" id="IPR036097">
    <property type="entry name" value="HisK_dim/P_sf"/>
</dbReference>
<gene>
    <name evidence="11" type="ORF">J2Z17_002380</name>
</gene>
<dbReference type="SMART" id="SM00387">
    <property type="entry name" value="HATPase_c"/>
    <property type="match status" value="1"/>
</dbReference>
<proteinExistence type="predicted"/>
<dbReference type="PANTHER" id="PTHR43711">
    <property type="entry name" value="TWO-COMPONENT HISTIDINE KINASE"/>
    <property type="match status" value="1"/>
</dbReference>
<evidence type="ECO:0000256" key="2">
    <source>
        <dbReference type="ARBA" id="ARBA00012438"/>
    </source>
</evidence>
<keyword evidence="3" id="KW-0597">Phosphoprotein</keyword>
<dbReference type="EC" id="2.7.13.3" evidence="2"/>
<reference evidence="11 12" key="1">
    <citation type="submission" date="2021-03" db="EMBL/GenBank/DDBJ databases">
        <title>Genomic Encyclopedia of Type Strains, Phase IV (KMG-IV): sequencing the most valuable type-strain genomes for metagenomic binning, comparative biology and taxonomic classification.</title>
        <authorList>
            <person name="Goeker M."/>
        </authorList>
    </citation>
    <scope>NUCLEOTIDE SEQUENCE [LARGE SCALE GENOMIC DNA]</scope>
    <source>
        <strain evidence="11 12">DSM 21600</strain>
    </source>
</reference>
<keyword evidence="9" id="KW-0812">Transmembrane</keyword>
<evidence type="ECO:0000259" key="10">
    <source>
        <dbReference type="PROSITE" id="PS50109"/>
    </source>
</evidence>
<dbReference type="EMBL" id="JAGGJU010000006">
    <property type="protein sequence ID" value="MBP1850937.1"/>
    <property type="molecule type" value="Genomic_DNA"/>
</dbReference>
<keyword evidence="9" id="KW-1133">Transmembrane helix</keyword>
<feature type="transmembrane region" description="Helical" evidence="9">
    <location>
        <begin position="175"/>
        <end position="194"/>
    </location>
</feature>
<feature type="transmembrane region" description="Helical" evidence="9">
    <location>
        <begin position="85"/>
        <end position="102"/>
    </location>
</feature>
<dbReference type="PRINTS" id="PR00344">
    <property type="entry name" value="BCTRLSENSOR"/>
</dbReference>
<feature type="transmembrane region" description="Helical" evidence="9">
    <location>
        <begin position="151"/>
        <end position="168"/>
    </location>
</feature>
<comment type="caution">
    <text evidence="11">The sequence shown here is derived from an EMBL/GenBank/DDBJ whole genome shotgun (WGS) entry which is preliminary data.</text>
</comment>
<feature type="coiled-coil region" evidence="7">
    <location>
        <begin position="234"/>
        <end position="261"/>
    </location>
</feature>
<dbReference type="Proteomes" id="UP000759443">
    <property type="component" value="Unassembled WGS sequence"/>
</dbReference>
<evidence type="ECO:0000313" key="12">
    <source>
        <dbReference type="Proteomes" id="UP000759443"/>
    </source>
</evidence>
<dbReference type="InterPro" id="IPR004358">
    <property type="entry name" value="Sig_transdc_His_kin-like_C"/>
</dbReference>
<dbReference type="InterPro" id="IPR003594">
    <property type="entry name" value="HATPase_dom"/>
</dbReference>
<feature type="transmembrane region" description="Helical" evidence="9">
    <location>
        <begin position="200"/>
        <end position="217"/>
    </location>
</feature>
<sequence>MTHETSSSTDKNVVDLTRKHRNKAVSRTVRSTRERLQSTHSGGPALSCDVLKAYIQSVLHSAAIIPFLALLVGGIGTYVSASPTLAIWTLFTLSIHALNVLLARKAARSEITPLTLGRWTRTLILSQCAMGVCWAMFSFQSCDTCSGDTFTFYKGAVLLVVLSVTAMSNILLRRAVLFAFIPTVMALVSLSLITRDPLQIGITAMFTTAMIFFIYVTDRLYQNSLSLTSFQSEKDDLIAELEVAKSMSDEARRRAEEANMAKSRFLASMSHELRTPLNAILGFSEVMANEVLGPLNNALYKEYSGDIHRSGQHLLNLINEILDLSRIEAGKYELNESAISLLELAEDCLGMVQLRARAKNISIGHQFEPHLPQVWADEKAVRQVVLNLLSNAVKFTPQGGEIMLKVGWTAGGGQYVAIRDNGPGIPEEEIPVVLSAFGQGSIAIKSAEQGTGLGLPIVQAILSKHGGEFKLKSKLRDGTEVIAILPSSRVLQSLPAISETPAVTPRKRQFA</sequence>
<dbReference type="SUPFAM" id="SSF47384">
    <property type="entry name" value="Homodimeric domain of signal transducing histidine kinase"/>
    <property type="match status" value="1"/>
</dbReference>
<feature type="domain" description="Histidine kinase" evidence="10">
    <location>
        <begin position="268"/>
        <end position="489"/>
    </location>
</feature>
<keyword evidence="9" id="KW-0472">Membrane</keyword>
<dbReference type="RefSeq" id="WP_209945190.1">
    <property type="nucleotide sequence ID" value="NZ_JAGGJU010000006.1"/>
</dbReference>
<dbReference type="SUPFAM" id="SSF55874">
    <property type="entry name" value="ATPase domain of HSP90 chaperone/DNA topoisomerase II/histidine kinase"/>
    <property type="match status" value="1"/>
</dbReference>
<accession>A0ABS4DZ27</accession>
<dbReference type="InterPro" id="IPR005467">
    <property type="entry name" value="His_kinase_dom"/>
</dbReference>
<dbReference type="Pfam" id="PF00512">
    <property type="entry name" value="HisKA"/>
    <property type="match status" value="1"/>
</dbReference>
<evidence type="ECO:0000256" key="3">
    <source>
        <dbReference type="ARBA" id="ARBA00022553"/>
    </source>
</evidence>
<evidence type="ECO:0000313" key="11">
    <source>
        <dbReference type="EMBL" id="MBP1850937.1"/>
    </source>
</evidence>
<dbReference type="CDD" id="cd00082">
    <property type="entry name" value="HisKA"/>
    <property type="match status" value="1"/>
</dbReference>
<feature type="transmembrane region" description="Helical" evidence="9">
    <location>
        <begin position="58"/>
        <end position="79"/>
    </location>
</feature>
<dbReference type="Pfam" id="PF02518">
    <property type="entry name" value="HATPase_c"/>
    <property type="match status" value="1"/>
</dbReference>
<dbReference type="PROSITE" id="PS50109">
    <property type="entry name" value="HIS_KIN"/>
    <property type="match status" value="1"/>
</dbReference>
<dbReference type="SMART" id="SM00388">
    <property type="entry name" value="HisKA"/>
    <property type="match status" value="1"/>
</dbReference>
<evidence type="ECO:0000256" key="8">
    <source>
        <dbReference type="SAM" id="MobiDB-lite"/>
    </source>
</evidence>
<organism evidence="11 12">
    <name type="scientific">Rhizobium halophytocola</name>
    <dbReference type="NCBI Taxonomy" id="735519"/>
    <lineage>
        <taxon>Bacteria</taxon>
        <taxon>Pseudomonadati</taxon>
        <taxon>Pseudomonadota</taxon>
        <taxon>Alphaproteobacteria</taxon>
        <taxon>Hyphomicrobiales</taxon>
        <taxon>Rhizobiaceae</taxon>
        <taxon>Rhizobium/Agrobacterium group</taxon>
        <taxon>Rhizobium</taxon>
    </lineage>
</organism>
<name>A0ABS4DZ27_9HYPH</name>
<dbReference type="GO" id="GO:0004673">
    <property type="term" value="F:protein histidine kinase activity"/>
    <property type="evidence" value="ECO:0007669"/>
    <property type="project" value="UniProtKB-EC"/>
</dbReference>
<evidence type="ECO:0000256" key="6">
    <source>
        <dbReference type="ARBA" id="ARBA00023012"/>
    </source>
</evidence>
<dbReference type="Gene3D" id="1.10.287.130">
    <property type="match status" value="1"/>
</dbReference>
<protein>
    <recommendedName>
        <fullName evidence="2">histidine kinase</fullName>
        <ecNumber evidence="2">2.7.13.3</ecNumber>
    </recommendedName>
</protein>
<dbReference type="Gene3D" id="3.30.565.10">
    <property type="entry name" value="Histidine kinase-like ATPase, C-terminal domain"/>
    <property type="match status" value="1"/>
</dbReference>
<keyword evidence="12" id="KW-1185">Reference proteome</keyword>
<evidence type="ECO:0000256" key="9">
    <source>
        <dbReference type="SAM" id="Phobius"/>
    </source>
</evidence>
<evidence type="ECO:0000256" key="7">
    <source>
        <dbReference type="SAM" id="Coils"/>
    </source>
</evidence>
<evidence type="ECO:0000256" key="5">
    <source>
        <dbReference type="ARBA" id="ARBA00022777"/>
    </source>
</evidence>
<feature type="region of interest" description="Disordered" evidence="8">
    <location>
        <begin position="22"/>
        <end position="42"/>
    </location>
</feature>
<evidence type="ECO:0000256" key="4">
    <source>
        <dbReference type="ARBA" id="ARBA00022679"/>
    </source>
</evidence>